<feature type="compositionally biased region" description="Polar residues" evidence="6">
    <location>
        <begin position="2127"/>
        <end position="2139"/>
    </location>
</feature>
<evidence type="ECO:0000313" key="11">
    <source>
        <dbReference type="Proteomes" id="UP000516437"/>
    </source>
</evidence>
<organism evidence="10 11">
    <name type="scientific">Morella rubra</name>
    <name type="common">Chinese bayberry</name>
    <dbReference type="NCBI Taxonomy" id="262757"/>
    <lineage>
        <taxon>Eukaryota</taxon>
        <taxon>Viridiplantae</taxon>
        <taxon>Streptophyta</taxon>
        <taxon>Embryophyta</taxon>
        <taxon>Tracheophyta</taxon>
        <taxon>Spermatophyta</taxon>
        <taxon>Magnoliopsida</taxon>
        <taxon>eudicotyledons</taxon>
        <taxon>Gunneridae</taxon>
        <taxon>Pentapetalae</taxon>
        <taxon>rosids</taxon>
        <taxon>fabids</taxon>
        <taxon>Fagales</taxon>
        <taxon>Myricaceae</taxon>
        <taxon>Morella</taxon>
    </lineage>
</organism>
<feature type="region of interest" description="Disordered" evidence="6">
    <location>
        <begin position="921"/>
        <end position="946"/>
    </location>
</feature>
<dbReference type="InterPro" id="IPR045055">
    <property type="entry name" value="DNA2/NAM7-like"/>
</dbReference>
<evidence type="ECO:0000256" key="2">
    <source>
        <dbReference type="ARBA" id="ARBA00022801"/>
    </source>
</evidence>
<feature type="domain" description="DNA2/NAM7 helicase helicase" evidence="7">
    <location>
        <begin position="1347"/>
        <end position="1722"/>
    </location>
</feature>
<evidence type="ECO:0000256" key="4">
    <source>
        <dbReference type="ARBA" id="ARBA00022840"/>
    </source>
</evidence>
<dbReference type="InterPro" id="IPR041679">
    <property type="entry name" value="DNA2/NAM7-like_C"/>
</dbReference>
<proteinExistence type="predicted"/>
<dbReference type="Pfam" id="PF23576">
    <property type="entry name" value="SEN1_barrel"/>
    <property type="match status" value="1"/>
</dbReference>
<feature type="compositionally biased region" description="Basic and acidic residues" evidence="6">
    <location>
        <begin position="2058"/>
        <end position="2075"/>
    </location>
</feature>
<dbReference type="OrthoDB" id="6513042at2759"/>
<evidence type="ECO:0000256" key="5">
    <source>
        <dbReference type="SAM" id="Coils"/>
    </source>
</evidence>
<reference evidence="10 11" key="1">
    <citation type="journal article" date="2019" name="Plant Biotechnol. J.">
        <title>The red bayberry genome and genetic basis of sex determination.</title>
        <authorList>
            <person name="Jia H.M."/>
            <person name="Jia H.J."/>
            <person name="Cai Q.L."/>
            <person name="Wang Y."/>
            <person name="Zhao H.B."/>
            <person name="Yang W.F."/>
            <person name="Wang G.Y."/>
            <person name="Li Y.H."/>
            <person name="Zhan D.L."/>
            <person name="Shen Y.T."/>
            <person name="Niu Q.F."/>
            <person name="Chang L."/>
            <person name="Qiu J."/>
            <person name="Zhao L."/>
            <person name="Xie H.B."/>
            <person name="Fu W.Y."/>
            <person name="Jin J."/>
            <person name="Li X.W."/>
            <person name="Jiao Y."/>
            <person name="Zhou C.C."/>
            <person name="Tu T."/>
            <person name="Chai C.Y."/>
            <person name="Gao J.L."/>
            <person name="Fan L.J."/>
            <person name="van de Weg E."/>
            <person name="Wang J.Y."/>
            <person name="Gao Z.S."/>
        </authorList>
    </citation>
    <scope>NUCLEOTIDE SEQUENCE [LARGE SCALE GENOMIC DNA]</scope>
    <source>
        <tissue evidence="10">Leaves</tissue>
    </source>
</reference>
<dbReference type="Proteomes" id="UP000516437">
    <property type="component" value="Chromosome 3"/>
</dbReference>
<evidence type="ECO:0000256" key="6">
    <source>
        <dbReference type="SAM" id="MobiDB-lite"/>
    </source>
</evidence>
<keyword evidence="3 10" id="KW-0347">Helicase</keyword>
<evidence type="ECO:0000259" key="7">
    <source>
        <dbReference type="Pfam" id="PF13086"/>
    </source>
</evidence>
<keyword evidence="11" id="KW-1185">Reference proteome</keyword>
<dbReference type="InterPro" id="IPR047187">
    <property type="entry name" value="SF1_C_Upf1"/>
</dbReference>
<dbReference type="Pfam" id="PF13086">
    <property type="entry name" value="AAA_11"/>
    <property type="match status" value="1"/>
</dbReference>
<dbReference type="GO" id="GO:0004386">
    <property type="term" value="F:helicase activity"/>
    <property type="evidence" value="ECO:0007669"/>
    <property type="project" value="UniProtKB-KW"/>
</dbReference>
<dbReference type="GO" id="GO:0005524">
    <property type="term" value="F:ATP binding"/>
    <property type="evidence" value="ECO:0007669"/>
    <property type="project" value="UniProtKB-KW"/>
</dbReference>
<protein>
    <submittedName>
        <fullName evidence="10">Helicase SEN1</fullName>
    </submittedName>
</protein>
<evidence type="ECO:0000259" key="9">
    <source>
        <dbReference type="Pfam" id="PF23576"/>
    </source>
</evidence>
<dbReference type="PANTHER" id="PTHR10887">
    <property type="entry name" value="DNA2/NAM7 HELICASE FAMILY"/>
    <property type="match status" value="1"/>
</dbReference>
<sequence length="2339" mass="261979">MGPLLETFYNYFKDEHLNSPLKRLWKRISDEMRECIQCISQHHQALEMYDTEYELTCISPLLDVLQTLDEERVTQHLREINARVAREEYDPDRDNAEVVSVMYEILMFPILLDDQSLFTEFETFIEAIDNKHELALEGQQQFPGVYALFFFKRRVRSVGHRLAGSMGKLRLGFLEPPAFEEGILERYPIFLDLVLNHISGDSTVFSHAVTCLRLLFEMLGCKLWLRSTLSPSVMCNTLLGQCFHTPNEKSHKDIFDLFQPFLQACLGDIIASFESLEALQDGEHEKQRRHFLYFLLHQVPVSSNFSVLTRKKACQIALLIIHRGYKMNPPCPPSECAHMWGPSLVSSLKDSSLHSSLRQPAFDLIETIIVSDAGALITSMLNCSRPWGIDKSMYPHLNDDEQFDGLIFTSGVEEVDNSSWSEFNALSKITSREHQAWKCIPMLWFDVLVEIDPSVFPISFSKAVFWARSHFSMVEPESSTEMALPVRTWLSSSAAEISTSLGWTIPTGSDDGGEGKDSKNSVGISSMCLSLIRTFNRLTGHFLVQVGQGELRKQWTWEPRMAESLILSLVDPNDDVRQFGKCILEQVSGTRGLASGLKFLCSDGSSLSSIFWGLRHACKLVRLDSVLVKFQTLQHFFFVLRKLFEGDLSAQDLPESSSDHLRITSFSSQGGFLRLPVFDSPPVNVNLHSSNVDLKSREKFICLLSETSWASIQRCLMEGKAFINSSFCQMTCVRLLEILPVAFEIICPPFGKNPGDMRMMVEGLYDFSWLNDLMDWGKSSLKVISVYWKRTVTTLLSFLRGSCSGTATMTITAIENIISCENFATDELTEKVSCLSVSLSKEASCNIQKTNFRSKSFERKILVSEVQPLSAHNLEIQTLDSVTGADKKERDDLIFLSDSETEEPIAVKEVILTDTVTGHRILDGKTGDPGSASQSDSVKKKDSGTDASKDLLESIQQNVVTDGSVVASQDKDFDRGKGKPAAALLRSKAVDSKRLERDTKCKENDSILSHNKINVKKSTDRAISSKEKTNCKTMISKMSDILVKEIVRNTEDDPLESAFEAAKRQQSFAAKSIISLPKRQVIQLKSPFGNRSGRFHRLEAGMKRFKPPRLDDWYRPILELDYFATVGLASSGEDGSLTVSKLKEVPVCFQSPEQYVEIFRPLVLEEFKAQLHSSFLEMSLLEEMYFGSVSVMLVERVDDFHMVRFVYDDNDSAANRSFSENDLVLLTKEPLQKSLHEIHMVGKVERRERDNKRKSTILVIRFYFQNGSSRLNQARKILIERSKWHASRIMSITPQLREFQALSSIKDIPVLPVILKPVNDPLGDDLPKEVDLGKLSQPLQQVLKSSFNDSQLQAISVTVGLPKLKKDFELSLIQGPPGTGKTRTILAIVSGLLASPLQRMGNVKSFLDGSFRSSARCTNPSPRISETAAIARAWQDAALARQLNEDVERSSKSTESSTRGRVLICAQSNAAVDELVSRISSQGLYGSDGKMYKPYLVRVGNVKTVHPNSLPLFIDTLVDQRLVEERMKVGNEKNDSNVDSSITLRSNLEKLVDRIRFYETKRANLRDGHADLKNCLADYSCKGNDGKEMSDAEIELKLRKLYEQKKQIYRDISTVQTQEKRANEEIKTLRRKLRKSILQEAEIVVATLSGCGGDLYGVCSEDMSTNKFGVPSENNLFDAVVIDEAAQALEPATLIPLQLLKSSGTKCIMVGDPKQLPATVLSSVASKFRYECSMFERLQRAGHPVIMLTKQYRMHPEICWFPSRHFYDRKLLNGDNMSSKSAAFHEIKGLGPYVFYDIVDGQEHRGKNSGALSLYNEHEADAAVEVLRFFKKRFPSEFVGGRVGIITPYKSQLSLLRSRFSSAFGSSVIDDMEFNTVDGFQGREVDILLLSTVRAGDTSSAALGINSSSIGFVADVRRMNVALTRAKLSLWILGNIRTLQANNNWAALLKDARKRNLVISVTMPYQSMFKTAFHRDNHSGRMKHVEKVKDASRHALQIEGNQKRAFERKTRNVRPANQSKSTGVVDEKDLVGTKDSSSLGTNGNNGTSEDVKSAISGDHAKAGERKSKESSDKKVSLGNAHTSKRKAKFENSMSGSDKFGRESGDGHNLLKSQGSNRPKKSCEADRSQGNQATPSTEGSLTERDAKGRGKAPSQVGSAEDLIAKRKQQREAVNAILNSSLISSKKSETSMKHLPAKRALSSSNVCGSIEPPKTRKGTLFCLAALFYLLDICSNLGKMNVSKVIVHSRMITAETDANPKQFKTNDLSPFRCPTDTIRWHQFYVGSWLNILGLVSSREEGSSTFLLKPIDFSIRSWQMPKLVHQLLEGSGLQNPEKMELSQ</sequence>
<name>A0A6A1VZL2_9ROSI</name>
<keyword evidence="1" id="KW-0547">Nucleotide-binding</keyword>
<feature type="domain" description="Helicase SEN1 beta-barrel" evidence="9">
    <location>
        <begin position="1183"/>
        <end position="1289"/>
    </location>
</feature>
<keyword evidence="2" id="KW-0378">Hydrolase</keyword>
<dbReference type="FunFam" id="3.40.50.300:FF:000326">
    <property type="entry name" value="P-loop containing nucleoside triphosphate hydrolase"/>
    <property type="match status" value="1"/>
</dbReference>
<accession>A0A6A1VZL2</accession>
<feature type="domain" description="DNA2/NAM7 helicase-like C-terminal" evidence="8">
    <location>
        <begin position="1730"/>
        <end position="1936"/>
    </location>
</feature>
<feature type="compositionally biased region" description="Polar residues" evidence="6">
    <location>
        <begin position="2034"/>
        <end position="2048"/>
    </location>
</feature>
<dbReference type="EMBL" id="RXIC02000021">
    <property type="protein sequence ID" value="KAB1218245.1"/>
    <property type="molecule type" value="Genomic_DNA"/>
</dbReference>
<feature type="region of interest" description="Disordered" evidence="6">
    <location>
        <begin position="1999"/>
        <end position="2158"/>
    </location>
</feature>
<dbReference type="CDD" id="cd18042">
    <property type="entry name" value="DEXXQc_SETX"/>
    <property type="match status" value="1"/>
</dbReference>
<dbReference type="Gene3D" id="3.40.50.300">
    <property type="entry name" value="P-loop containing nucleotide triphosphate hydrolases"/>
    <property type="match status" value="2"/>
</dbReference>
<gene>
    <name evidence="10" type="ORF">CJ030_MR3G026125</name>
</gene>
<dbReference type="GO" id="GO:0005694">
    <property type="term" value="C:chromosome"/>
    <property type="evidence" value="ECO:0007669"/>
    <property type="project" value="UniProtKB-ARBA"/>
</dbReference>
<dbReference type="InterPro" id="IPR056474">
    <property type="entry name" value="SEN1_barrel"/>
</dbReference>
<evidence type="ECO:0000313" key="10">
    <source>
        <dbReference type="EMBL" id="KAB1218245.1"/>
    </source>
</evidence>
<dbReference type="InterPro" id="IPR027417">
    <property type="entry name" value="P-loop_NTPase"/>
</dbReference>
<dbReference type="GO" id="GO:0016787">
    <property type="term" value="F:hydrolase activity"/>
    <property type="evidence" value="ECO:0007669"/>
    <property type="project" value="UniProtKB-KW"/>
</dbReference>
<dbReference type="Pfam" id="PF13087">
    <property type="entry name" value="AAA_12"/>
    <property type="match status" value="1"/>
</dbReference>
<dbReference type="InterPro" id="IPR041677">
    <property type="entry name" value="DNA2/NAM7_AAA_11"/>
</dbReference>
<feature type="coiled-coil region" evidence="5">
    <location>
        <begin position="1612"/>
        <end position="1639"/>
    </location>
</feature>
<dbReference type="CDD" id="cd18808">
    <property type="entry name" value="SF1_C_Upf1"/>
    <property type="match status" value="1"/>
</dbReference>
<comment type="caution">
    <text evidence="10">The sequence shown here is derived from an EMBL/GenBank/DDBJ whole genome shotgun (WGS) entry which is preliminary data.</text>
</comment>
<keyword evidence="4" id="KW-0067">ATP-binding</keyword>
<keyword evidence="5" id="KW-0175">Coiled coil</keyword>
<evidence type="ECO:0000256" key="1">
    <source>
        <dbReference type="ARBA" id="ARBA00022741"/>
    </source>
</evidence>
<dbReference type="SUPFAM" id="SSF52540">
    <property type="entry name" value="P-loop containing nucleoside triphosphate hydrolases"/>
    <property type="match status" value="1"/>
</dbReference>
<evidence type="ECO:0000256" key="3">
    <source>
        <dbReference type="ARBA" id="ARBA00022806"/>
    </source>
</evidence>
<feature type="compositionally biased region" description="Basic and acidic residues" evidence="6">
    <location>
        <begin position="2001"/>
        <end position="2010"/>
    </location>
</feature>
<feature type="compositionally biased region" description="Basic and acidic residues" evidence="6">
    <location>
        <begin position="937"/>
        <end position="946"/>
    </location>
</feature>
<evidence type="ECO:0000259" key="8">
    <source>
        <dbReference type="Pfam" id="PF13087"/>
    </source>
</evidence>
<dbReference type="PANTHER" id="PTHR10887:SF495">
    <property type="entry name" value="HELICASE SENATAXIN ISOFORM X1-RELATED"/>
    <property type="match status" value="1"/>
</dbReference>